<dbReference type="InterPro" id="IPR005121">
    <property type="entry name" value="Fdx_antiC-bd"/>
</dbReference>
<dbReference type="InterPro" id="IPR002547">
    <property type="entry name" value="tRNA-bd_dom"/>
</dbReference>
<evidence type="ECO:0000256" key="5">
    <source>
        <dbReference type="ARBA" id="ARBA00022555"/>
    </source>
</evidence>
<keyword evidence="6 15" id="KW-0436">Ligase</keyword>
<feature type="binding site" evidence="15">
    <location>
        <position position="466"/>
    </location>
    <ligand>
        <name>Mg(2+)</name>
        <dbReference type="ChEBI" id="CHEBI:18420"/>
        <note>shared with alpha subunit</note>
    </ligand>
</feature>
<keyword evidence="10 15" id="KW-0460">Magnesium</keyword>
<dbReference type="SUPFAM" id="SSF46955">
    <property type="entry name" value="Putative DNA-binding domain"/>
    <property type="match status" value="1"/>
</dbReference>
<dbReference type="STRING" id="1499966.U14_05787"/>
<dbReference type="GO" id="GO:0005524">
    <property type="term" value="F:ATP binding"/>
    <property type="evidence" value="ECO:0007669"/>
    <property type="project" value="UniProtKB-UniRule"/>
</dbReference>
<dbReference type="CDD" id="cd00769">
    <property type="entry name" value="PheRS_beta_core"/>
    <property type="match status" value="1"/>
</dbReference>
<dbReference type="Gene3D" id="2.40.50.140">
    <property type="entry name" value="Nucleic acid-binding proteins"/>
    <property type="match status" value="1"/>
</dbReference>
<dbReference type="InterPro" id="IPR005147">
    <property type="entry name" value="tRNA_synthase_B5-dom"/>
</dbReference>
<gene>
    <name evidence="15" type="primary">pheT</name>
    <name evidence="20" type="ORF">U14_05787</name>
</gene>
<dbReference type="Pfam" id="PF17759">
    <property type="entry name" value="tRNA_synthFbeta"/>
    <property type="match status" value="1"/>
</dbReference>
<dbReference type="GO" id="GO:0004826">
    <property type="term" value="F:phenylalanine-tRNA ligase activity"/>
    <property type="evidence" value="ECO:0007669"/>
    <property type="project" value="UniProtKB-UniRule"/>
</dbReference>
<dbReference type="FunFam" id="3.50.40.10:FF:000001">
    <property type="entry name" value="Phenylalanine--tRNA ligase beta subunit"/>
    <property type="match status" value="1"/>
</dbReference>
<dbReference type="InterPro" id="IPR004532">
    <property type="entry name" value="Phe-tRNA-ligase_IIc_bsu_bact"/>
</dbReference>
<dbReference type="Pfam" id="PF03484">
    <property type="entry name" value="B5"/>
    <property type="match status" value="1"/>
</dbReference>
<keyword evidence="5 16" id="KW-0820">tRNA-binding</keyword>
<dbReference type="FunFam" id="3.30.70.380:FF:000001">
    <property type="entry name" value="Phenylalanine--tRNA ligase beta subunit"/>
    <property type="match status" value="1"/>
</dbReference>
<comment type="similarity">
    <text evidence="2 15">Belongs to the phenylalanyl-tRNA synthetase beta subunit family. Type 1 subfamily.</text>
</comment>
<evidence type="ECO:0000256" key="4">
    <source>
        <dbReference type="ARBA" id="ARBA00022490"/>
    </source>
</evidence>
<feature type="domain" description="TRNA-binding" evidence="17">
    <location>
        <begin position="40"/>
        <end position="149"/>
    </location>
</feature>
<dbReference type="SUPFAM" id="SSF54991">
    <property type="entry name" value="Anticodon-binding domain of PheRS"/>
    <property type="match status" value="1"/>
</dbReference>
<evidence type="ECO:0000259" key="18">
    <source>
        <dbReference type="PROSITE" id="PS51447"/>
    </source>
</evidence>
<evidence type="ECO:0000256" key="9">
    <source>
        <dbReference type="ARBA" id="ARBA00022840"/>
    </source>
</evidence>
<sequence length="808" mass="88980">MKVSYRWLRKYVECQIPVAELAHRLTMAGLEVDGIEPLRYAIPERVVVGEIVDVQPHPDASALFVCHVLVGEPAPRTIVCGASNAKAHVKVAVALPGATLPNGITIREAVIRGVPSAGMICAEDELGISDDHRGIMHLPADLQVGQPVSAALLGLDDDDAIIEIGLTPNRGDCLSHVGVAREIATLLNLPLIPPAIAYPENGEAIEKIASVEIRNPELCHRYTASAITGVKIAPSPLWLKRALESVGVRSINNVVDVTNYVMLELGQPLHAFDLAKLHHQKIIVKTAQPGSTFTSLDGTERQLDETILMIADAARDVGIAGVMGGLNSEVSDTTTDILLESARFSPSNIRKTSKKLGLATEASYRFERTVDLYGCDVAVKRATQLILQLAGGAVAQGIIDAFPRPEALRRVSLRFARMAAILGVSIAPKIACRILSSLGFQIAEQSSEGITVEIPSFRPDVEREIDVIEEVGRIHGFEAIPTTLPSGEIPLKTQSPELKIEQQIRDSLIAQGWHEAINYSFFDKNDLHKLGIDNIQPYDKLVHIKNPLTAEQDVLRTTAISSLLENARRNLSNRIANIRLFEVGTIFTQHDVSQPLPEEQSVVSGVLIGQRMDVGWAQSQDFVDFYDIKGLLELMFTRLNLRSYEFRRTDEMPFLHPGEAAAILIHHEPVGIVGRIHPNVLEAFDIAQERVYVFEVLVAALTKYAFERKQFSPLPKFPAVHRDLALIVPTSVQASDLEAVIVEVGQPLLEHVVLFDRYVGQQIAEGHVSLTYSLRYRSTEKTLTDDEVTTVHQRMIETLQTRLQARLR</sequence>
<keyword evidence="13 15" id="KW-0030">Aminoacyl-tRNA synthetase</keyword>
<dbReference type="Pfam" id="PF03483">
    <property type="entry name" value="B3_4"/>
    <property type="match status" value="1"/>
</dbReference>
<dbReference type="NCBIfam" id="TIGR00472">
    <property type="entry name" value="pheT_bact"/>
    <property type="match status" value="1"/>
</dbReference>
<dbReference type="Pfam" id="PF01588">
    <property type="entry name" value="tRNA_bind"/>
    <property type="match status" value="1"/>
</dbReference>
<dbReference type="InterPro" id="IPR045864">
    <property type="entry name" value="aa-tRNA-synth_II/BPL/LPL"/>
</dbReference>
<evidence type="ECO:0000256" key="14">
    <source>
        <dbReference type="ARBA" id="ARBA00049255"/>
    </source>
</evidence>
<evidence type="ECO:0000256" key="1">
    <source>
        <dbReference type="ARBA" id="ARBA00004496"/>
    </source>
</evidence>
<evidence type="ECO:0000256" key="7">
    <source>
        <dbReference type="ARBA" id="ARBA00022723"/>
    </source>
</evidence>
<comment type="catalytic activity">
    <reaction evidence="14 15">
        <text>tRNA(Phe) + L-phenylalanine + ATP = L-phenylalanyl-tRNA(Phe) + AMP + diphosphate + H(+)</text>
        <dbReference type="Rhea" id="RHEA:19413"/>
        <dbReference type="Rhea" id="RHEA-COMP:9668"/>
        <dbReference type="Rhea" id="RHEA-COMP:9699"/>
        <dbReference type="ChEBI" id="CHEBI:15378"/>
        <dbReference type="ChEBI" id="CHEBI:30616"/>
        <dbReference type="ChEBI" id="CHEBI:33019"/>
        <dbReference type="ChEBI" id="CHEBI:58095"/>
        <dbReference type="ChEBI" id="CHEBI:78442"/>
        <dbReference type="ChEBI" id="CHEBI:78531"/>
        <dbReference type="ChEBI" id="CHEBI:456215"/>
        <dbReference type="EC" id="6.1.1.20"/>
    </reaction>
</comment>
<keyword evidence="4 15" id="KW-0963">Cytoplasm</keyword>
<dbReference type="HOGENOM" id="CLU_016891_0_0_0"/>
<dbReference type="InterPro" id="IPR009061">
    <property type="entry name" value="DNA-bd_dom_put_sf"/>
</dbReference>
<dbReference type="SMART" id="SM00874">
    <property type="entry name" value="B5"/>
    <property type="match status" value="1"/>
</dbReference>
<dbReference type="GO" id="GO:0009328">
    <property type="term" value="C:phenylalanine-tRNA ligase complex"/>
    <property type="evidence" value="ECO:0007669"/>
    <property type="project" value="TreeGrafter"/>
</dbReference>
<dbReference type="GO" id="GO:0006432">
    <property type="term" value="P:phenylalanyl-tRNA aminoacylation"/>
    <property type="evidence" value="ECO:0007669"/>
    <property type="project" value="UniProtKB-UniRule"/>
</dbReference>
<dbReference type="PROSITE" id="PS51483">
    <property type="entry name" value="B5"/>
    <property type="match status" value="1"/>
</dbReference>
<dbReference type="NCBIfam" id="NF045760">
    <property type="entry name" value="YtpR"/>
    <property type="match status" value="1"/>
</dbReference>
<reference evidence="20" key="1">
    <citation type="journal article" date="2015" name="PeerJ">
        <title>First genomic representation of candidate bacterial phylum KSB3 points to enhanced environmental sensing as a trigger of wastewater bulking.</title>
        <authorList>
            <person name="Sekiguchi Y."/>
            <person name="Ohashi A."/>
            <person name="Parks D.H."/>
            <person name="Yamauchi T."/>
            <person name="Tyson G.W."/>
            <person name="Hugenholtz P."/>
        </authorList>
    </citation>
    <scope>NUCLEOTIDE SEQUENCE [LARGE SCALE GENOMIC DNA]</scope>
</reference>
<dbReference type="Gene3D" id="3.30.930.10">
    <property type="entry name" value="Bira Bifunctional Protein, Domain 2"/>
    <property type="match status" value="1"/>
</dbReference>
<dbReference type="InterPro" id="IPR045060">
    <property type="entry name" value="Phe-tRNA-ligase_IIc_bsu"/>
</dbReference>
<dbReference type="SUPFAM" id="SSF56037">
    <property type="entry name" value="PheT/TilS domain"/>
    <property type="match status" value="1"/>
</dbReference>
<evidence type="ECO:0000259" key="19">
    <source>
        <dbReference type="PROSITE" id="PS51483"/>
    </source>
</evidence>
<feature type="binding site" evidence="15">
    <location>
        <position position="460"/>
    </location>
    <ligand>
        <name>Mg(2+)</name>
        <dbReference type="ChEBI" id="CHEBI:18420"/>
        <note>shared with alpha subunit</note>
    </ligand>
</feature>
<evidence type="ECO:0000256" key="15">
    <source>
        <dbReference type="HAMAP-Rule" id="MF_00283"/>
    </source>
</evidence>
<keyword evidence="8 15" id="KW-0547">Nucleotide-binding</keyword>
<dbReference type="Gene3D" id="3.50.40.10">
    <property type="entry name" value="Phenylalanyl-trna Synthetase, Chain B, domain 3"/>
    <property type="match status" value="1"/>
</dbReference>
<dbReference type="InterPro" id="IPR036690">
    <property type="entry name" value="Fdx_antiC-bd_sf"/>
</dbReference>
<comment type="subcellular location">
    <subcellularLocation>
        <location evidence="1 15">Cytoplasm</location>
    </subcellularLocation>
</comment>
<dbReference type="InterPro" id="IPR005146">
    <property type="entry name" value="B3/B4_tRNA-bd"/>
</dbReference>
<dbReference type="InterPro" id="IPR012340">
    <property type="entry name" value="NA-bd_OB-fold"/>
</dbReference>
<proteinExistence type="inferred from homology"/>
<evidence type="ECO:0000256" key="16">
    <source>
        <dbReference type="PROSITE-ProRule" id="PRU00209"/>
    </source>
</evidence>
<dbReference type="Proteomes" id="UP000030700">
    <property type="component" value="Unassembled WGS sequence"/>
</dbReference>
<dbReference type="PANTHER" id="PTHR10947">
    <property type="entry name" value="PHENYLALANYL-TRNA SYNTHETASE BETA CHAIN AND LEUCINE-RICH REPEAT-CONTAINING PROTEIN 47"/>
    <property type="match status" value="1"/>
</dbReference>
<dbReference type="HAMAP" id="MF_00283">
    <property type="entry name" value="Phe_tRNA_synth_beta1"/>
    <property type="match status" value="1"/>
</dbReference>
<keyword evidence="21" id="KW-1185">Reference proteome</keyword>
<accession>A0A081BSX0</accession>
<dbReference type="PROSITE" id="PS51447">
    <property type="entry name" value="FDX_ACB"/>
    <property type="match status" value="1"/>
</dbReference>
<evidence type="ECO:0000256" key="6">
    <source>
        <dbReference type="ARBA" id="ARBA00022598"/>
    </source>
</evidence>
<keyword evidence="7 15" id="KW-0479">Metal-binding</keyword>
<evidence type="ECO:0000256" key="11">
    <source>
        <dbReference type="ARBA" id="ARBA00022884"/>
    </source>
</evidence>
<feature type="binding site" evidence="15">
    <location>
        <position position="469"/>
    </location>
    <ligand>
        <name>Mg(2+)</name>
        <dbReference type="ChEBI" id="CHEBI:18420"/>
        <note>shared with alpha subunit</note>
    </ligand>
</feature>
<comment type="cofactor">
    <cofactor evidence="15">
        <name>Mg(2+)</name>
        <dbReference type="ChEBI" id="CHEBI:18420"/>
    </cofactor>
    <text evidence="15">Binds 2 magnesium ions per tetramer.</text>
</comment>
<dbReference type="EC" id="6.1.1.20" evidence="15"/>
<dbReference type="PANTHER" id="PTHR10947:SF0">
    <property type="entry name" value="PHENYLALANINE--TRNA LIGASE BETA SUBUNIT"/>
    <property type="match status" value="1"/>
</dbReference>
<dbReference type="EMBL" id="DF820461">
    <property type="protein sequence ID" value="GAK54501.1"/>
    <property type="molecule type" value="Genomic_DNA"/>
</dbReference>
<evidence type="ECO:0000256" key="3">
    <source>
        <dbReference type="ARBA" id="ARBA00011209"/>
    </source>
</evidence>
<dbReference type="SMART" id="SM00873">
    <property type="entry name" value="B3_4"/>
    <property type="match status" value="1"/>
</dbReference>
<dbReference type="FunFam" id="2.40.50.140:FF:000045">
    <property type="entry name" value="Phenylalanine--tRNA ligase beta subunit"/>
    <property type="match status" value="1"/>
</dbReference>
<dbReference type="CDD" id="cd02796">
    <property type="entry name" value="tRNA_bind_bactPheRS"/>
    <property type="match status" value="1"/>
</dbReference>
<dbReference type="AlphaFoldDB" id="A0A081BSX0"/>
<evidence type="ECO:0000259" key="17">
    <source>
        <dbReference type="PROSITE" id="PS50886"/>
    </source>
</evidence>
<dbReference type="GO" id="GO:0000287">
    <property type="term" value="F:magnesium ion binding"/>
    <property type="evidence" value="ECO:0007669"/>
    <property type="project" value="UniProtKB-UniRule"/>
</dbReference>
<feature type="domain" description="FDX-ACB" evidence="18">
    <location>
        <begin position="715"/>
        <end position="808"/>
    </location>
</feature>
<dbReference type="GO" id="GO:0000049">
    <property type="term" value="F:tRNA binding"/>
    <property type="evidence" value="ECO:0007669"/>
    <property type="project" value="UniProtKB-UniRule"/>
</dbReference>
<dbReference type="Gene3D" id="3.30.70.380">
    <property type="entry name" value="Ferrodoxin-fold anticodon-binding domain"/>
    <property type="match status" value="1"/>
</dbReference>
<evidence type="ECO:0000256" key="2">
    <source>
        <dbReference type="ARBA" id="ARBA00008653"/>
    </source>
</evidence>
<protein>
    <recommendedName>
        <fullName evidence="15">Phenylalanine--tRNA ligase beta subunit</fullName>
        <ecNumber evidence="15">6.1.1.20</ecNumber>
    </recommendedName>
    <alternativeName>
        <fullName evidence="15">Phenylalanyl-tRNA synthetase beta subunit</fullName>
        <shortName evidence="15">PheRS</shortName>
    </alternativeName>
</protein>
<evidence type="ECO:0000256" key="12">
    <source>
        <dbReference type="ARBA" id="ARBA00022917"/>
    </source>
</evidence>
<feature type="domain" description="B5" evidence="19">
    <location>
        <begin position="406"/>
        <end position="482"/>
    </location>
</feature>
<evidence type="ECO:0000256" key="13">
    <source>
        <dbReference type="ARBA" id="ARBA00023146"/>
    </source>
</evidence>
<evidence type="ECO:0000256" key="10">
    <source>
        <dbReference type="ARBA" id="ARBA00022842"/>
    </source>
</evidence>
<organism evidence="20">
    <name type="scientific">Candidatus Moduliflexus flocculans</name>
    <dbReference type="NCBI Taxonomy" id="1499966"/>
    <lineage>
        <taxon>Bacteria</taxon>
        <taxon>Candidatus Moduliflexota</taxon>
        <taxon>Candidatus Moduliflexia</taxon>
        <taxon>Candidatus Moduliflexales</taxon>
        <taxon>Candidatus Moduliflexaceae</taxon>
    </lineage>
</organism>
<comment type="subunit">
    <text evidence="3 15">Tetramer of two alpha and two beta subunits.</text>
</comment>
<dbReference type="InterPro" id="IPR041616">
    <property type="entry name" value="PheRS_beta_core"/>
</dbReference>
<dbReference type="Gene3D" id="3.30.56.10">
    <property type="match status" value="2"/>
</dbReference>
<evidence type="ECO:0000313" key="20">
    <source>
        <dbReference type="EMBL" id="GAK54501.1"/>
    </source>
</evidence>
<dbReference type="Pfam" id="PF03147">
    <property type="entry name" value="FDX-ACB"/>
    <property type="match status" value="1"/>
</dbReference>
<dbReference type="SMART" id="SM00896">
    <property type="entry name" value="FDX-ACB"/>
    <property type="match status" value="1"/>
</dbReference>
<keyword evidence="11 16" id="KW-0694">RNA-binding</keyword>
<evidence type="ECO:0000313" key="21">
    <source>
        <dbReference type="Proteomes" id="UP000030700"/>
    </source>
</evidence>
<name>A0A081BSX0_9BACT</name>
<dbReference type="InterPro" id="IPR033714">
    <property type="entry name" value="tRNA_bind_bactPheRS"/>
</dbReference>
<dbReference type="SUPFAM" id="SSF50249">
    <property type="entry name" value="Nucleic acid-binding proteins"/>
    <property type="match status" value="1"/>
</dbReference>
<keyword evidence="9 15" id="KW-0067">ATP-binding</keyword>
<feature type="binding site" evidence="15">
    <location>
        <position position="470"/>
    </location>
    <ligand>
        <name>Mg(2+)</name>
        <dbReference type="ChEBI" id="CHEBI:18420"/>
        <note>shared with alpha subunit</note>
    </ligand>
</feature>
<dbReference type="PROSITE" id="PS50886">
    <property type="entry name" value="TRBD"/>
    <property type="match status" value="1"/>
</dbReference>
<dbReference type="InterPro" id="IPR020825">
    <property type="entry name" value="Phe-tRNA_synthase-like_B3/B4"/>
</dbReference>
<keyword evidence="12 15" id="KW-0648">Protein biosynthesis</keyword>
<dbReference type="SUPFAM" id="SSF55681">
    <property type="entry name" value="Class II aaRS and biotin synthetases"/>
    <property type="match status" value="1"/>
</dbReference>
<evidence type="ECO:0000256" key="8">
    <source>
        <dbReference type="ARBA" id="ARBA00022741"/>
    </source>
</evidence>